<keyword evidence="4" id="KW-1185">Reference proteome</keyword>
<dbReference type="NCBIfam" id="TIGR00756">
    <property type="entry name" value="PPR"/>
    <property type="match status" value="5"/>
</dbReference>
<feature type="repeat" description="PPR" evidence="2">
    <location>
        <begin position="413"/>
        <end position="447"/>
    </location>
</feature>
<dbReference type="FunFam" id="1.25.40.10:FF:000442">
    <property type="entry name" value="Pentatricopeptide repeat-containing protein At3g49710"/>
    <property type="match status" value="1"/>
</dbReference>
<sequence length="649" mass="72595">MTSPSRTSNLNNVTSSSSYSLLIDRGLSFSSLPNAYAIHARLLKLGLHRNTFFGNRLLHLYSCLGTFFSVFRFFNDIPVKNIFTWNILVNALSNAGQMTDARKAFDKMPERDTVSWNTIISGYAGNGHFDAAFSALYAMRRLGLRGNAYTISISASCVFTQLQAKQVHGNAVRCGFDSSSVVVGNSLIKMYERAHLVDYAYSVFWRLENPDAISWNSMISAFGNSGHGSSAFECFRSMWASGFSPDEFSISAMISICADLKDLGKGEQLLCRCFKFGSLSNSIVSSAVIDMYSQCDRLNDSIRLFEEMEIWDSATLNSMASAYAKTGFVHEALKLFVMAVSRNVRPTEFTFTSLLSSSSCFGLPDQGMQIHCCVHKLGMEADLIISTALVDMYMKLGSVGSATKIFSSMTFKDLISWNTMIMGLAKNGQAAESMQKFQQLLESGIKPDRITLLGVLSACSHGGMVCEGMMILYSMEEVHGIKCGLEHYACAVDMMGRSGRLGEAMKIIETMPFKPNASILGLLLEASIIHGNLSFTEKVAEKMMEFEPEFSLPYLVLGRMYGRRGMWESMAWMWKMMEERGVKRVSECSWIGIKNQIFIFSDVDVLRHGGEVMYSVLRLLIWELVKEGYIPREHEEGFEKDEDDEDYHE</sequence>
<dbReference type="Pfam" id="PF13041">
    <property type="entry name" value="PPR_2"/>
    <property type="match status" value="2"/>
</dbReference>
<name>A0A2I0WIY6_9ASPA</name>
<evidence type="ECO:0000313" key="3">
    <source>
        <dbReference type="EMBL" id="PKU75624.1"/>
    </source>
</evidence>
<feature type="repeat" description="PPR" evidence="2">
    <location>
        <begin position="211"/>
        <end position="245"/>
    </location>
</feature>
<dbReference type="Pfam" id="PF01535">
    <property type="entry name" value="PPR"/>
    <property type="match status" value="4"/>
</dbReference>
<dbReference type="PROSITE" id="PS51375">
    <property type="entry name" value="PPR"/>
    <property type="match status" value="4"/>
</dbReference>
<dbReference type="PANTHER" id="PTHR47926:SF479">
    <property type="entry name" value="PENTACOTRIPEPTIDE-REPEAT REGION OF PRORP DOMAIN-CONTAINING PROTEIN"/>
    <property type="match status" value="1"/>
</dbReference>
<evidence type="ECO:0000256" key="2">
    <source>
        <dbReference type="PROSITE-ProRule" id="PRU00708"/>
    </source>
</evidence>
<feature type="repeat" description="PPR" evidence="2">
    <location>
        <begin position="312"/>
        <end position="346"/>
    </location>
</feature>
<dbReference type="GO" id="GO:0003723">
    <property type="term" value="F:RNA binding"/>
    <property type="evidence" value="ECO:0007669"/>
    <property type="project" value="InterPro"/>
</dbReference>
<dbReference type="GO" id="GO:0009451">
    <property type="term" value="P:RNA modification"/>
    <property type="evidence" value="ECO:0007669"/>
    <property type="project" value="InterPro"/>
</dbReference>
<dbReference type="AlphaFoldDB" id="A0A2I0WIY6"/>
<reference evidence="3 4" key="1">
    <citation type="journal article" date="2016" name="Sci. Rep.">
        <title>The Dendrobium catenatum Lindl. genome sequence provides insights into polysaccharide synthase, floral development and adaptive evolution.</title>
        <authorList>
            <person name="Zhang G.Q."/>
            <person name="Xu Q."/>
            <person name="Bian C."/>
            <person name="Tsai W.C."/>
            <person name="Yeh C.M."/>
            <person name="Liu K.W."/>
            <person name="Yoshida K."/>
            <person name="Zhang L.S."/>
            <person name="Chang S.B."/>
            <person name="Chen F."/>
            <person name="Shi Y."/>
            <person name="Su Y.Y."/>
            <person name="Zhang Y.Q."/>
            <person name="Chen L.J."/>
            <person name="Yin Y."/>
            <person name="Lin M."/>
            <person name="Huang H."/>
            <person name="Deng H."/>
            <person name="Wang Z.W."/>
            <person name="Zhu S.L."/>
            <person name="Zhao X."/>
            <person name="Deng C."/>
            <person name="Niu S.C."/>
            <person name="Huang J."/>
            <person name="Wang M."/>
            <person name="Liu G.H."/>
            <person name="Yang H.J."/>
            <person name="Xiao X.J."/>
            <person name="Hsiao Y.Y."/>
            <person name="Wu W.L."/>
            <person name="Chen Y.Y."/>
            <person name="Mitsuda N."/>
            <person name="Ohme-Takagi M."/>
            <person name="Luo Y.B."/>
            <person name="Van de Peer Y."/>
            <person name="Liu Z.J."/>
        </authorList>
    </citation>
    <scope>NUCLEOTIDE SEQUENCE [LARGE SCALE GENOMIC DNA]</scope>
    <source>
        <tissue evidence="3">The whole plant</tissue>
    </source>
</reference>
<keyword evidence="1" id="KW-0677">Repeat</keyword>
<dbReference type="Gene3D" id="1.25.40.10">
    <property type="entry name" value="Tetratricopeptide repeat domain"/>
    <property type="match status" value="4"/>
</dbReference>
<organism evidence="3 4">
    <name type="scientific">Dendrobium catenatum</name>
    <dbReference type="NCBI Taxonomy" id="906689"/>
    <lineage>
        <taxon>Eukaryota</taxon>
        <taxon>Viridiplantae</taxon>
        <taxon>Streptophyta</taxon>
        <taxon>Embryophyta</taxon>
        <taxon>Tracheophyta</taxon>
        <taxon>Spermatophyta</taxon>
        <taxon>Magnoliopsida</taxon>
        <taxon>Liliopsida</taxon>
        <taxon>Asparagales</taxon>
        <taxon>Orchidaceae</taxon>
        <taxon>Epidendroideae</taxon>
        <taxon>Malaxideae</taxon>
        <taxon>Dendrobiinae</taxon>
        <taxon>Dendrobium</taxon>
    </lineage>
</organism>
<dbReference type="Proteomes" id="UP000233837">
    <property type="component" value="Unassembled WGS sequence"/>
</dbReference>
<evidence type="ECO:0000256" key="1">
    <source>
        <dbReference type="ARBA" id="ARBA00022737"/>
    </source>
</evidence>
<feature type="repeat" description="PPR" evidence="2">
    <location>
        <begin position="81"/>
        <end position="115"/>
    </location>
</feature>
<evidence type="ECO:0000313" key="4">
    <source>
        <dbReference type="Proteomes" id="UP000233837"/>
    </source>
</evidence>
<protein>
    <submittedName>
        <fullName evidence="3">Pentatricopeptide repeat-containing protein</fullName>
    </submittedName>
</protein>
<dbReference type="InterPro" id="IPR002885">
    <property type="entry name" value="PPR_rpt"/>
</dbReference>
<dbReference type="PANTHER" id="PTHR47926">
    <property type="entry name" value="PENTATRICOPEPTIDE REPEAT-CONTAINING PROTEIN"/>
    <property type="match status" value="1"/>
</dbReference>
<gene>
    <name evidence="3" type="primary">PCMP-E58</name>
    <name evidence="3" type="ORF">MA16_Dca016105</name>
</gene>
<dbReference type="FunFam" id="1.25.40.10:FF:001093">
    <property type="entry name" value="Pentatricopeptide repeat-containing protein At2g34400"/>
    <property type="match status" value="1"/>
</dbReference>
<dbReference type="InterPro" id="IPR011990">
    <property type="entry name" value="TPR-like_helical_dom_sf"/>
</dbReference>
<reference evidence="3 4" key="2">
    <citation type="journal article" date="2017" name="Nature">
        <title>The Apostasia genome and the evolution of orchids.</title>
        <authorList>
            <person name="Zhang G.Q."/>
            <person name="Liu K.W."/>
            <person name="Li Z."/>
            <person name="Lohaus R."/>
            <person name="Hsiao Y.Y."/>
            <person name="Niu S.C."/>
            <person name="Wang J.Y."/>
            <person name="Lin Y.C."/>
            <person name="Xu Q."/>
            <person name="Chen L.J."/>
            <person name="Yoshida K."/>
            <person name="Fujiwara S."/>
            <person name="Wang Z.W."/>
            <person name="Zhang Y.Q."/>
            <person name="Mitsuda N."/>
            <person name="Wang M."/>
            <person name="Liu G.H."/>
            <person name="Pecoraro L."/>
            <person name="Huang H.X."/>
            <person name="Xiao X.J."/>
            <person name="Lin M."/>
            <person name="Wu X.Y."/>
            <person name="Wu W.L."/>
            <person name="Chen Y.Y."/>
            <person name="Chang S.B."/>
            <person name="Sakamoto S."/>
            <person name="Ohme-Takagi M."/>
            <person name="Yagi M."/>
            <person name="Zeng S.J."/>
            <person name="Shen C.Y."/>
            <person name="Yeh C.M."/>
            <person name="Luo Y.B."/>
            <person name="Tsai W.C."/>
            <person name="Van de Peer Y."/>
            <person name="Liu Z.J."/>
        </authorList>
    </citation>
    <scope>NUCLEOTIDE SEQUENCE [LARGE SCALE GENOMIC DNA]</scope>
    <source>
        <tissue evidence="3">The whole plant</tissue>
    </source>
</reference>
<dbReference type="EMBL" id="KZ502584">
    <property type="protein sequence ID" value="PKU75624.1"/>
    <property type="molecule type" value="Genomic_DNA"/>
</dbReference>
<dbReference type="STRING" id="906689.A0A2I0WIY6"/>
<accession>A0A2I0WIY6</accession>
<dbReference type="OrthoDB" id="1855397at2759"/>
<dbReference type="InterPro" id="IPR046960">
    <property type="entry name" value="PPR_At4g14850-like_plant"/>
</dbReference>
<proteinExistence type="predicted"/>